<feature type="non-terminal residue" evidence="3">
    <location>
        <position position="315"/>
    </location>
</feature>
<dbReference type="AlphaFoldDB" id="A0A1V1NT37"/>
<dbReference type="SMART" id="SM00382">
    <property type="entry name" value="AAA"/>
    <property type="match status" value="1"/>
</dbReference>
<dbReference type="InterPro" id="IPR027417">
    <property type="entry name" value="P-loop_NTPase"/>
</dbReference>
<dbReference type="CDD" id="cd00009">
    <property type="entry name" value="AAA"/>
    <property type="match status" value="1"/>
</dbReference>
<dbReference type="GO" id="GO:0016887">
    <property type="term" value="F:ATP hydrolysis activity"/>
    <property type="evidence" value="ECO:0007669"/>
    <property type="project" value="InterPro"/>
</dbReference>
<sequence length="315" mass="36299">MSKWHIYQKTKEPHDEINNLPPPPKWRQFDGEIIQERTLEKDHRAERRLGGLSRGLTFEPGDMEVEMVNAALYLRRPLLVTGKPGTGKSSLAFSVAHQLKLGNVLYWPITTRATLQDGLYRYDAIGRLQEFQLLKLKWSDHQKELPDIGKFIRLGPLGTALLPSKRPRVLLIDEIDKSDIDLPNDLLNIFEEGEFEIPELSRLSEENECVKVFPSDSNERVPIVKGRVRCHEFPFIVLTSNAERELPAPFLRRCLRLDIAPPTPEKLQKIVDAHFGKQDENGSKERKRLIENFLNRREKGDLATDQLLNAIYLIL</sequence>
<protein>
    <submittedName>
        <fullName evidence="3">AAA ATPase</fullName>
    </submittedName>
</protein>
<dbReference type="Gene3D" id="3.40.50.300">
    <property type="entry name" value="P-loop containing nucleotide triphosphate hydrolases"/>
    <property type="match status" value="1"/>
</dbReference>
<reference evidence="4" key="1">
    <citation type="submission" date="2012-11" db="EMBL/GenBank/DDBJ databases">
        <authorList>
            <person name="Lucero-Rivera Y.E."/>
            <person name="Tovar-Ramirez D."/>
        </authorList>
    </citation>
    <scope>NUCLEOTIDE SEQUENCE [LARGE SCALE GENOMIC DNA]</scope>
    <source>
        <strain evidence="4">Araruama</strain>
    </source>
</reference>
<dbReference type="GO" id="GO:0005524">
    <property type="term" value="F:ATP binding"/>
    <property type="evidence" value="ECO:0007669"/>
    <property type="project" value="InterPro"/>
</dbReference>
<organism evidence="3 4">
    <name type="scientific">Candidatus Magnetoglobus multicellularis str. Araruama</name>
    <dbReference type="NCBI Taxonomy" id="890399"/>
    <lineage>
        <taxon>Bacteria</taxon>
        <taxon>Pseudomonadati</taxon>
        <taxon>Thermodesulfobacteriota</taxon>
        <taxon>Desulfobacteria</taxon>
        <taxon>Desulfobacterales</taxon>
        <taxon>Desulfobacteraceae</taxon>
        <taxon>Candidatus Magnetoglobus</taxon>
    </lineage>
</organism>
<gene>
    <name evidence="3" type="ORF">OMM_13929</name>
</gene>
<proteinExistence type="predicted"/>
<feature type="domain" description="AAA+ ATPase" evidence="2">
    <location>
        <begin position="74"/>
        <end position="265"/>
    </location>
</feature>
<dbReference type="InterPro" id="IPR003593">
    <property type="entry name" value="AAA+_ATPase"/>
</dbReference>
<evidence type="ECO:0000313" key="3">
    <source>
        <dbReference type="EMBL" id="ETR65646.1"/>
    </source>
</evidence>
<comment type="caution">
    <text evidence="3">The sequence shown here is derived from an EMBL/GenBank/DDBJ whole genome shotgun (WGS) entry which is preliminary data.</text>
</comment>
<evidence type="ECO:0000256" key="1">
    <source>
        <dbReference type="SAM" id="MobiDB-lite"/>
    </source>
</evidence>
<name>A0A1V1NT37_9BACT</name>
<feature type="region of interest" description="Disordered" evidence="1">
    <location>
        <begin position="1"/>
        <end position="22"/>
    </location>
</feature>
<dbReference type="Proteomes" id="UP000189670">
    <property type="component" value="Unassembled WGS sequence"/>
</dbReference>
<dbReference type="Pfam" id="PF07728">
    <property type="entry name" value="AAA_5"/>
    <property type="match status" value="1"/>
</dbReference>
<evidence type="ECO:0000259" key="2">
    <source>
        <dbReference type="SMART" id="SM00382"/>
    </source>
</evidence>
<dbReference type="EMBL" id="ATBP01002622">
    <property type="protein sequence ID" value="ETR65646.1"/>
    <property type="molecule type" value="Genomic_DNA"/>
</dbReference>
<dbReference type="InterPro" id="IPR011704">
    <property type="entry name" value="ATPase_dyneun-rel_AAA"/>
</dbReference>
<dbReference type="SUPFAM" id="SSF52540">
    <property type="entry name" value="P-loop containing nucleoside triphosphate hydrolases"/>
    <property type="match status" value="1"/>
</dbReference>
<accession>A0A1V1NT37</accession>
<evidence type="ECO:0000313" key="4">
    <source>
        <dbReference type="Proteomes" id="UP000189670"/>
    </source>
</evidence>